<dbReference type="GO" id="GO:0003677">
    <property type="term" value="F:DNA binding"/>
    <property type="evidence" value="ECO:0007669"/>
    <property type="project" value="UniProtKB-KW"/>
</dbReference>
<name>A0A0D7VXI6_9FLAO</name>
<dbReference type="RefSeq" id="WP_044627177.1">
    <property type="nucleotide sequence ID" value="NZ_JTDV01000014.1"/>
</dbReference>
<dbReference type="InterPro" id="IPR001647">
    <property type="entry name" value="HTH_TetR"/>
</dbReference>
<comment type="caution">
    <text evidence="3">The sequence shown here is derived from an EMBL/GenBank/DDBJ whole genome shotgun (WGS) entry which is preliminary data.</text>
</comment>
<dbReference type="Proteomes" id="UP000032361">
    <property type="component" value="Unassembled WGS sequence"/>
</dbReference>
<keyword evidence="1" id="KW-0238">DNA-binding</keyword>
<dbReference type="PATRIC" id="fig|1382798.3.peg.1341"/>
<evidence type="ECO:0000259" key="2">
    <source>
        <dbReference type="Pfam" id="PF00440"/>
    </source>
</evidence>
<protein>
    <submittedName>
        <fullName evidence="3">TetR family transcriptional regulator</fullName>
    </submittedName>
</protein>
<evidence type="ECO:0000313" key="3">
    <source>
        <dbReference type="EMBL" id="KJD31504.1"/>
    </source>
</evidence>
<feature type="domain" description="HTH tetR-type" evidence="2">
    <location>
        <begin position="37"/>
        <end position="73"/>
    </location>
</feature>
<sequence>MVELLESFKIEVPSGIFIKDPETSSLGKRIVKHSILLIDQLGFEQFTFKKLGEAINSNESSIYRYFESKHHLLMYLTSWYWVWIEYQLMLETYALKNPEKKLKKSVAVLTRTTKEDSNFEHINEVILNKIVINENAKVYLTCDVDTENEEGFFMPYKRVVKRFASIILEFNTTYKYPLSLANTIIEGALQQHFFKNHFKNITNCDEKTSVTKFYTNLIFNTLKYEK</sequence>
<evidence type="ECO:0000256" key="1">
    <source>
        <dbReference type="ARBA" id="ARBA00023125"/>
    </source>
</evidence>
<dbReference type="InterPro" id="IPR009057">
    <property type="entry name" value="Homeodomain-like_sf"/>
</dbReference>
<dbReference type="STRING" id="1382798.PK35_13895"/>
<dbReference type="Gene3D" id="1.10.357.10">
    <property type="entry name" value="Tetracycline Repressor, domain 2"/>
    <property type="match status" value="1"/>
</dbReference>
<gene>
    <name evidence="3" type="ORF">PK35_13895</name>
</gene>
<organism evidence="3 4">
    <name type="scientific">Neotamlana nanhaiensis</name>
    <dbReference type="NCBI Taxonomy" id="1382798"/>
    <lineage>
        <taxon>Bacteria</taxon>
        <taxon>Pseudomonadati</taxon>
        <taxon>Bacteroidota</taxon>
        <taxon>Flavobacteriia</taxon>
        <taxon>Flavobacteriales</taxon>
        <taxon>Flavobacteriaceae</taxon>
        <taxon>Neotamlana</taxon>
    </lineage>
</organism>
<dbReference type="EMBL" id="JTDV01000014">
    <property type="protein sequence ID" value="KJD31504.1"/>
    <property type="molecule type" value="Genomic_DNA"/>
</dbReference>
<keyword evidence="4" id="KW-1185">Reference proteome</keyword>
<proteinExistence type="predicted"/>
<accession>A0A0D7VXI6</accession>
<dbReference type="OrthoDB" id="649282at2"/>
<dbReference type="SUPFAM" id="SSF46689">
    <property type="entry name" value="Homeodomain-like"/>
    <property type="match status" value="1"/>
</dbReference>
<reference evidence="3 4" key="1">
    <citation type="journal article" date="2015" name="Antonie Van Leeuwenhoek">
        <title>Tamlana nanhaiensis sp. nov., isolated from surface seawater collected from the South China Sea.</title>
        <authorList>
            <person name="Liu X."/>
            <person name="Lai Q."/>
            <person name="Du Y."/>
            <person name="Li G."/>
            <person name="Sun F."/>
            <person name="Shao Z."/>
        </authorList>
    </citation>
    <scope>NUCLEOTIDE SEQUENCE [LARGE SCALE GENOMIC DNA]</scope>
    <source>
        <strain evidence="3 4">FHC16</strain>
    </source>
</reference>
<dbReference type="Pfam" id="PF00440">
    <property type="entry name" value="TetR_N"/>
    <property type="match status" value="1"/>
</dbReference>
<evidence type="ECO:0000313" key="4">
    <source>
        <dbReference type="Proteomes" id="UP000032361"/>
    </source>
</evidence>
<dbReference type="AlphaFoldDB" id="A0A0D7VXI6"/>